<name>A0A0J6ZDT5_9MYCO</name>
<evidence type="ECO:0000313" key="6">
    <source>
        <dbReference type="Proteomes" id="UP000036513"/>
    </source>
</evidence>
<dbReference type="SMART" id="SM00939">
    <property type="entry name" value="PepX_C"/>
    <property type="match status" value="1"/>
</dbReference>
<accession>A0A0J6ZDT5</accession>
<dbReference type="InterPro" id="IPR000383">
    <property type="entry name" value="Xaa-Pro-like_dom"/>
</dbReference>
<feature type="compositionally biased region" description="Low complexity" evidence="3">
    <location>
        <begin position="34"/>
        <end position="71"/>
    </location>
</feature>
<sequence length="789" mass="82739" precursor="true">MEPMGAGSFVGRVGGLAVALGIGAAIVAGAGVAVADDGGSSSDTSSTSVSSGSSTTTDTVSAPARTAPTRTAAEKTDDGTPDAGTRPARKRHKLSFDKPAAKADKADSDKAEKAPKAEPDEPAAAPEPVAAPEPAAEEKPTAVVEKPSAETEPAAVEVEQDEPDTPVRATTTLFQRLAAKHADADTDEDPALPALASLVMSVVTAGREATNETPTSVGDVTTTSRPDGYPIPTGVTVEEVHPPLLWLQNIPVVGTFIVTPIVSALHAIPLVGDFLQPIIGFPIDHFAPPGTPQAKSYRVTSFDGTEIFVNFMPSLVYDENGQAPTVLDGPGLGLPGPTTLNLRYDSLLPHDVIGIGLLREQGYNVVSWDPRGEWRSGGRMQLQSPDFEGRDISSIISWLATRPDVALDGINDPKIGMVGASYGGGIQLASAVYDHRIDAIVPTIAWNSLTDVLFPREAVRSGWATLLSSVLVLTLSRPNERILPAAIRGILFGTVDPADVDLLNDRGYADRLGLITTPTLLFQGTVDTLFTLNQADANAKALIAAGTTTKVVWYCGGHGACVSTRNDGQLVIDRTLAWLDHYVKDDATADTGPQFEWTDQNGEWYSSDTYPVATTGTPLTGERTDPKTIPFVPFIGGSGPQPRVIFSGLLGIVLGLPSAAPALNAVNLEVPAATEVTHIVGAPELTLTYSGTGTATHVYAQIVDDKTRLVLGNQATPIPVVLDGQTHTVTYSLEQVAHTLQPGQSVTVQIVTSTIDFLNFYSWGRIDVEGMSVSLPTLAANAVQETVAA</sequence>
<keyword evidence="6" id="KW-1185">Reference proteome</keyword>
<organism evidence="5 6">
    <name type="scientific">Mycolicibacterium chlorophenolicum</name>
    <dbReference type="NCBI Taxonomy" id="37916"/>
    <lineage>
        <taxon>Bacteria</taxon>
        <taxon>Bacillati</taxon>
        <taxon>Actinomycetota</taxon>
        <taxon>Actinomycetes</taxon>
        <taxon>Mycobacteriales</taxon>
        <taxon>Mycobacteriaceae</taxon>
        <taxon>Mycolicibacterium</taxon>
    </lineage>
</organism>
<dbReference type="Proteomes" id="UP000036513">
    <property type="component" value="Unassembled WGS sequence"/>
</dbReference>
<evidence type="ECO:0000259" key="4">
    <source>
        <dbReference type="SMART" id="SM00939"/>
    </source>
</evidence>
<dbReference type="GO" id="GO:0008239">
    <property type="term" value="F:dipeptidyl-peptidase activity"/>
    <property type="evidence" value="ECO:0007669"/>
    <property type="project" value="InterPro"/>
</dbReference>
<dbReference type="SUPFAM" id="SSF53474">
    <property type="entry name" value="alpha/beta-Hydrolases"/>
    <property type="match status" value="1"/>
</dbReference>
<dbReference type="AlphaFoldDB" id="A0A0J6ZDT5"/>
<comment type="similarity">
    <text evidence="1">Belongs to the AB hydrolase superfamily.</text>
</comment>
<evidence type="ECO:0000313" key="5">
    <source>
        <dbReference type="EMBL" id="KMO82921.1"/>
    </source>
</evidence>
<dbReference type="Gene3D" id="2.60.120.260">
    <property type="entry name" value="Galactose-binding domain-like"/>
    <property type="match status" value="1"/>
</dbReference>
<dbReference type="EMBL" id="JYNL01000008">
    <property type="protein sequence ID" value="KMO82921.1"/>
    <property type="molecule type" value="Genomic_DNA"/>
</dbReference>
<dbReference type="InterPro" id="IPR013736">
    <property type="entry name" value="Xaa-Pro_dipept_C"/>
</dbReference>
<proteinExistence type="inferred from homology"/>
<dbReference type="InterPro" id="IPR050261">
    <property type="entry name" value="FrsA_esterase"/>
</dbReference>
<dbReference type="PATRIC" id="fig|37916.4.peg.859"/>
<dbReference type="Pfam" id="PF02129">
    <property type="entry name" value="Peptidase_S15"/>
    <property type="match status" value="1"/>
</dbReference>
<dbReference type="STRING" id="37916.MCHLDSM_00803"/>
<evidence type="ECO:0000256" key="1">
    <source>
        <dbReference type="ARBA" id="ARBA00008645"/>
    </source>
</evidence>
<gene>
    <name evidence="5" type="ORF">MCHLDSM_00803</name>
</gene>
<feature type="compositionally biased region" description="Basic and acidic residues" evidence="3">
    <location>
        <begin position="94"/>
        <end position="119"/>
    </location>
</feature>
<evidence type="ECO:0000256" key="3">
    <source>
        <dbReference type="SAM" id="MobiDB-lite"/>
    </source>
</evidence>
<dbReference type="SUPFAM" id="SSF49785">
    <property type="entry name" value="Galactose-binding domain-like"/>
    <property type="match status" value="1"/>
</dbReference>
<feature type="region of interest" description="Disordered" evidence="3">
    <location>
        <begin position="34"/>
        <end position="166"/>
    </location>
</feature>
<evidence type="ECO:0000256" key="2">
    <source>
        <dbReference type="ARBA" id="ARBA00022801"/>
    </source>
</evidence>
<dbReference type="InterPro" id="IPR008979">
    <property type="entry name" value="Galactose-bd-like_sf"/>
</dbReference>
<comment type="caution">
    <text evidence="5">The sequence shown here is derived from an EMBL/GenBank/DDBJ whole genome shotgun (WGS) entry which is preliminary data.</text>
</comment>
<dbReference type="PANTHER" id="PTHR22946:SF9">
    <property type="entry name" value="POLYKETIDE TRANSFERASE AF380"/>
    <property type="match status" value="1"/>
</dbReference>
<reference evidence="5 6" key="1">
    <citation type="journal article" date="2015" name="Genome Biol. Evol.">
        <title>Characterization of Three Mycobacterium spp. with Potential Use in Bioremediation by Genome Sequencing and Comparative Genomics.</title>
        <authorList>
            <person name="Das S."/>
            <person name="Pettersson B.M."/>
            <person name="Behra P.R."/>
            <person name="Ramesh M."/>
            <person name="Dasgupta S."/>
            <person name="Bhattacharya A."/>
            <person name="Kirsebom L.A."/>
        </authorList>
    </citation>
    <scope>NUCLEOTIDE SEQUENCE [LARGE SCALE GENOMIC DNA]</scope>
    <source>
        <strain evidence="5 6">DSM 43826</strain>
    </source>
</reference>
<feature type="compositionally biased region" description="Low complexity" evidence="3">
    <location>
        <begin position="122"/>
        <end position="134"/>
    </location>
</feature>
<dbReference type="InterPro" id="IPR029058">
    <property type="entry name" value="AB_hydrolase_fold"/>
</dbReference>
<dbReference type="Gene3D" id="3.40.50.1820">
    <property type="entry name" value="alpha/beta hydrolase"/>
    <property type="match status" value="2"/>
</dbReference>
<protein>
    <submittedName>
        <fullName evidence="5">X-Pro dipeptidyl-peptidase (S15 family)</fullName>
    </submittedName>
</protein>
<feature type="domain" description="Xaa-Pro dipeptidyl-peptidase C-terminal" evidence="4">
    <location>
        <begin position="576"/>
        <end position="779"/>
    </location>
</feature>
<dbReference type="PANTHER" id="PTHR22946">
    <property type="entry name" value="DIENELACTONE HYDROLASE DOMAIN-CONTAINING PROTEIN-RELATED"/>
    <property type="match status" value="1"/>
</dbReference>
<dbReference type="GO" id="GO:0052689">
    <property type="term" value="F:carboxylic ester hydrolase activity"/>
    <property type="evidence" value="ECO:0007669"/>
    <property type="project" value="UniProtKB-ARBA"/>
</dbReference>
<keyword evidence="2" id="KW-0378">Hydrolase</keyword>